<dbReference type="InterPro" id="IPR003675">
    <property type="entry name" value="Rce1/LyrA-like_dom"/>
</dbReference>
<keyword evidence="1" id="KW-0812">Transmembrane</keyword>
<reference evidence="3 4" key="1">
    <citation type="submission" date="2016-10" db="EMBL/GenBank/DDBJ databases">
        <authorList>
            <person name="de Groot N.N."/>
        </authorList>
    </citation>
    <scope>NUCLEOTIDE SEQUENCE [LARGE SCALE GENOMIC DNA]</scope>
    <source>
        <strain evidence="3 4">DSM 23553</strain>
    </source>
</reference>
<name>A0A1H5L5I2_9FLAO</name>
<dbReference type="GO" id="GO:0004175">
    <property type="term" value="F:endopeptidase activity"/>
    <property type="evidence" value="ECO:0007669"/>
    <property type="project" value="UniProtKB-ARBA"/>
</dbReference>
<feature type="transmembrane region" description="Helical" evidence="1">
    <location>
        <begin position="16"/>
        <end position="41"/>
    </location>
</feature>
<proteinExistence type="predicted"/>
<evidence type="ECO:0000313" key="4">
    <source>
        <dbReference type="Proteomes" id="UP000199448"/>
    </source>
</evidence>
<feature type="transmembrane region" description="Helical" evidence="1">
    <location>
        <begin position="110"/>
        <end position="131"/>
    </location>
</feature>
<feature type="transmembrane region" description="Helical" evidence="1">
    <location>
        <begin position="274"/>
        <end position="293"/>
    </location>
</feature>
<evidence type="ECO:0000256" key="1">
    <source>
        <dbReference type="SAM" id="Phobius"/>
    </source>
</evidence>
<keyword evidence="1" id="KW-0472">Membrane</keyword>
<feature type="transmembrane region" description="Helical" evidence="1">
    <location>
        <begin position="233"/>
        <end position="254"/>
    </location>
</feature>
<feature type="transmembrane region" description="Helical" evidence="1">
    <location>
        <begin position="206"/>
        <end position="226"/>
    </location>
</feature>
<dbReference type="OrthoDB" id="2806188at2"/>
<dbReference type="Proteomes" id="UP000199448">
    <property type="component" value="Unassembled WGS sequence"/>
</dbReference>
<evidence type="ECO:0000313" key="3">
    <source>
        <dbReference type="EMBL" id="SEE72332.1"/>
    </source>
</evidence>
<gene>
    <name evidence="3" type="ORF">SAMN04488034_102144</name>
</gene>
<organism evidence="3 4">
    <name type="scientific">Salinimicrobium catena</name>
    <dbReference type="NCBI Taxonomy" id="390640"/>
    <lineage>
        <taxon>Bacteria</taxon>
        <taxon>Pseudomonadati</taxon>
        <taxon>Bacteroidota</taxon>
        <taxon>Flavobacteriia</taxon>
        <taxon>Flavobacteriales</taxon>
        <taxon>Flavobacteriaceae</taxon>
        <taxon>Salinimicrobium</taxon>
    </lineage>
</organism>
<dbReference type="EMBL" id="FNUG01000002">
    <property type="protein sequence ID" value="SEE72332.1"/>
    <property type="molecule type" value="Genomic_DNA"/>
</dbReference>
<feature type="domain" description="CAAX prenyl protease 2/Lysostaphin resistance protein A-like" evidence="2">
    <location>
        <begin position="146"/>
        <end position="244"/>
    </location>
</feature>
<feature type="transmembrane region" description="Helical" evidence="1">
    <location>
        <begin position="67"/>
        <end position="90"/>
    </location>
</feature>
<dbReference type="AlphaFoldDB" id="A0A1H5L5I2"/>
<sequence length="318" mass="36252">MFIEQAFKAKTDWWRYLIGMIIVFIAWQIIGGLPLMAAIILEMGPEIFTMTESSDMMKVLQTLDSNVAFFLLLLMFAVGLGALLLVIRLLHQQPLVEATTSRKKVDWGRFFFGFGIIAVFTIVATIIDYNLRPEDFLWNFDLVPFLILAAIAVIMVPLQTSFEEYLFRGYLMQGLGIMAGNKWFPLIVTSVLFGSLHLWNPEVEKLGYVIMIYYIGTGLLLGIMTLMDEGLELALGFHFGNNLIGALLITADWTAFQTHSILKDVSEPTAGFDIIVPVLIVYPIFLFLMAKTYRWTNWKERLFGRVTRPESINYSEEI</sequence>
<feature type="transmembrane region" description="Helical" evidence="1">
    <location>
        <begin position="143"/>
        <end position="162"/>
    </location>
</feature>
<dbReference type="Pfam" id="PF02517">
    <property type="entry name" value="Rce1-like"/>
    <property type="match status" value="1"/>
</dbReference>
<dbReference type="GO" id="GO:0080120">
    <property type="term" value="P:CAAX-box protein maturation"/>
    <property type="evidence" value="ECO:0007669"/>
    <property type="project" value="UniProtKB-ARBA"/>
</dbReference>
<protein>
    <recommendedName>
        <fullName evidence="2">CAAX prenyl protease 2/Lysostaphin resistance protein A-like domain-containing protein</fullName>
    </recommendedName>
</protein>
<keyword evidence="1" id="KW-1133">Transmembrane helix</keyword>
<keyword evidence="4" id="KW-1185">Reference proteome</keyword>
<feature type="transmembrane region" description="Helical" evidence="1">
    <location>
        <begin position="183"/>
        <end position="200"/>
    </location>
</feature>
<dbReference type="RefSeq" id="WP_093112485.1">
    <property type="nucleotide sequence ID" value="NZ_FNGG01000002.1"/>
</dbReference>
<evidence type="ECO:0000259" key="2">
    <source>
        <dbReference type="Pfam" id="PF02517"/>
    </source>
</evidence>
<accession>A0A1H5L5I2</accession>
<dbReference type="STRING" id="390640.SAMN04488034_102144"/>